<evidence type="ECO:0000313" key="1">
    <source>
        <dbReference type="EMBL" id="BAX98884.1"/>
    </source>
</evidence>
<accession>A0A1Z4F124</accession>
<name>A0A1Z4F124_9MYCO</name>
<protein>
    <submittedName>
        <fullName evidence="1">Uncharacterized protein</fullName>
    </submittedName>
</protein>
<dbReference type="KEGG" id="mste:MSTE_03584"/>
<gene>
    <name evidence="1" type="ORF">MSTE_03584</name>
</gene>
<reference evidence="2" key="1">
    <citation type="journal article" date="2017" name="Genome Announc.">
        <title>Complete Genome Sequence of Mycobacterium stephanolepidis.</title>
        <authorList>
            <person name="Fukano H."/>
            <person name="Yoshida M."/>
            <person name="Katayama Y."/>
            <person name="Omatsu T."/>
            <person name="Mizutani T."/>
            <person name="Kurata O."/>
            <person name="Wada S."/>
            <person name="Hoshino Y."/>
        </authorList>
    </citation>
    <scope>NUCLEOTIDE SEQUENCE [LARGE SCALE GENOMIC DNA]</scope>
    <source>
        <strain evidence="2">NJB0901</strain>
    </source>
</reference>
<sequence length="117" mass="12912">MRKSRSIEIRIEGDDFTSLYGRPDLPTFHDNPDGTVELRDIPDATIIGRDYAAAVEAEGGTTWRGVRLTITRDNGGMQLNAAASNGVFRWELQPAHFWDGEGSEMFIGRLIETGVSA</sequence>
<dbReference type="RefSeq" id="WP_096503156.1">
    <property type="nucleotide sequence ID" value="NZ_AP018165.1"/>
</dbReference>
<evidence type="ECO:0000313" key="2">
    <source>
        <dbReference type="Proteomes" id="UP000217954"/>
    </source>
</evidence>
<keyword evidence="2" id="KW-1185">Reference proteome</keyword>
<proteinExistence type="predicted"/>
<reference evidence="1 2" key="2">
    <citation type="journal article" date="2017" name="Int. J. Syst. Evol. Microbiol.">
        <title>Mycobacterium stephanolepidis sp. nov., a rapidly growing species related to Mycobacterium chelonae, isolated from marine teleost fish, Stephanolepis cirrhifer.</title>
        <authorList>
            <person name="Fukano H."/>
            <person name="Wada S."/>
            <person name="Kurata O."/>
            <person name="Katayama K."/>
            <person name="Fujiwara N."/>
            <person name="Hoshino Y."/>
        </authorList>
    </citation>
    <scope>NUCLEOTIDE SEQUENCE [LARGE SCALE GENOMIC DNA]</scope>
    <source>
        <strain evidence="1 2">NJB0901</strain>
    </source>
</reference>
<dbReference type="Proteomes" id="UP000217954">
    <property type="component" value="Chromosome"/>
</dbReference>
<dbReference type="EMBL" id="AP018165">
    <property type="protein sequence ID" value="BAX98884.1"/>
    <property type="molecule type" value="Genomic_DNA"/>
</dbReference>
<organism evidence="1 2">
    <name type="scientific">[Mycobacterium] stephanolepidis</name>
    <dbReference type="NCBI Taxonomy" id="1520670"/>
    <lineage>
        <taxon>Bacteria</taxon>
        <taxon>Bacillati</taxon>
        <taxon>Actinomycetota</taxon>
        <taxon>Actinomycetes</taxon>
        <taxon>Mycobacteriales</taxon>
        <taxon>Mycobacteriaceae</taxon>
        <taxon>Mycobacteroides</taxon>
    </lineage>
</organism>
<dbReference type="AlphaFoldDB" id="A0A1Z4F124"/>